<dbReference type="Proteomes" id="UP000009169">
    <property type="component" value="Unassembled WGS sequence"/>
</dbReference>
<reference evidence="2" key="1">
    <citation type="journal article" date="2012" name="MBio">
        <title>Comparative genome analysis of Trichophyton rubrum and related dermatophytes reveals candidate genes involved in infection.</title>
        <authorList>
            <person name="Martinez D.A."/>
            <person name="Oliver B.G."/>
            <person name="Graeser Y."/>
            <person name="Goldberg J.M."/>
            <person name="Li W."/>
            <person name="Martinez-Rossi N.M."/>
            <person name="Monod M."/>
            <person name="Shelest E."/>
            <person name="Barton R.C."/>
            <person name="Birch E."/>
            <person name="Brakhage A.A."/>
            <person name="Chen Z."/>
            <person name="Gurr S.J."/>
            <person name="Heiman D."/>
            <person name="Heitman J."/>
            <person name="Kosti I."/>
            <person name="Rossi A."/>
            <person name="Saif S."/>
            <person name="Samalova M."/>
            <person name="Saunders C.W."/>
            <person name="Shea T."/>
            <person name="Summerbell R.C."/>
            <person name="Xu J."/>
            <person name="Young S."/>
            <person name="Zeng Q."/>
            <person name="Birren B.W."/>
            <person name="Cuomo C.A."/>
            <person name="White T.C."/>
        </authorList>
    </citation>
    <scope>NUCLEOTIDE SEQUENCE [LARGE SCALE GENOMIC DNA]</scope>
    <source>
        <strain evidence="2">ATCC MYA-4606 / CBS 127.97</strain>
    </source>
</reference>
<organism evidence="1 2">
    <name type="scientific">Trichophyton equinum (strain ATCC MYA-4606 / CBS 127.97)</name>
    <name type="common">Horse ringworm fungus</name>
    <dbReference type="NCBI Taxonomy" id="559882"/>
    <lineage>
        <taxon>Eukaryota</taxon>
        <taxon>Fungi</taxon>
        <taxon>Dikarya</taxon>
        <taxon>Ascomycota</taxon>
        <taxon>Pezizomycotina</taxon>
        <taxon>Eurotiomycetes</taxon>
        <taxon>Eurotiomycetidae</taxon>
        <taxon>Onygenales</taxon>
        <taxon>Arthrodermataceae</taxon>
        <taxon>Trichophyton</taxon>
    </lineage>
</organism>
<dbReference type="HOGENOM" id="CLU_2279431_0_0_1"/>
<dbReference type="VEuPathDB" id="FungiDB:TEQG_07259"/>
<protein>
    <submittedName>
        <fullName evidence="1">Uncharacterized protein</fullName>
    </submittedName>
</protein>
<gene>
    <name evidence="1" type="ORF">TEQG_07259</name>
</gene>
<accession>F2Q233</accession>
<evidence type="ECO:0000313" key="1">
    <source>
        <dbReference type="EMBL" id="EGE08201.1"/>
    </source>
</evidence>
<evidence type="ECO:0000313" key="2">
    <source>
        <dbReference type="Proteomes" id="UP000009169"/>
    </source>
</evidence>
<dbReference type="EMBL" id="DS995774">
    <property type="protein sequence ID" value="EGE08201.1"/>
    <property type="molecule type" value="Genomic_DNA"/>
</dbReference>
<keyword evidence="2" id="KW-1185">Reference proteome</keyword>
<proteinExistence type="predicted"/>
<sequence length="102" mass="11800">MYGRRPGERLFFLFPGPVNYNSLCVVRHQCEQVEEREGETGYGVSYYSMPYQTVGRRERGRLRHNKRQTTAGLVVVGALEMDTEETGCWRSQPNELFDLHVG</sequence>
<name>F2Q233_TRIEC</name>
<dbReference type="AlphaFoldDB" id="F2Q233"/>